<comment type="similarity">
    <text evidence="2">Belongs to the oligopeptide OPT transporter family.</text>
</comment>
<protein>
    <recommendedName>
        <fullName evidence="10">Oligopeptide transporter</fullName>
    </recommendedName>
</protein>
<feature type="transmembrane region" description="Helical" evidence="7">
    <location>
        <begin position="328"/>
        <end position="347"/>
    </location>
</feature>
<evidence type="ECO:0000256" key="7">
    <source>
        <dbReference type="SAM" id="Phobius"/>
    </source>
</evidence>
<reference evidence="8 9" key="1">
    <citation type="submission" date="2018-02" db="EMBL/GenBank/DDBJ databases">
        <title>Genome sequence of the basidiomycete white-rot fungus Phlebia centrifuga.</title>
        <authorList>
            <person name="Granchi Z."/>
            <person name="Peng M."/>
            <person name="de Vries R.P."/>
            <person name="Hilden K."/>
            <person name="Makela M.R."/>
            <person name="Grigoriev I."/>
            <person name="Riley R."/>
        </authorList>
    </citation>
    <scope>NUCLEOTIDE SEQUENCE [LARGE SCALE GENOMIC DNA]</scope>
    <source>
        <strain evidence="8 9">FBCC195</strain>
    </source>
</reference>
<dbReference type="GO" id="GO:0035673">
    <property type="term" value="F:oligopeptide transmembrane transporter activity"/>
    <property type="evidence" value="ECO:0007669"/>
    <property type="project" value="InterPro"/>
</dbReference>
<feature type="transmembrane region" description="Helical" evidence="7">
    <location>
        <begin position="149"/>
        <end position="172"/>
    </location>
</feature>
<keyword evidence="9" id="KW-1185">Reference proteome</keyword>
<keyword evidence="5 7" id="KW-1133">Transmembrane helix</keyword>
<comment type="caution">
    <text evidence="8">The sequence shown here is derived from an EMBL/GenBank/DDBJ whole genome shotgun (WGS) entry which is preliminary data.</text>
</comment>
<proteinExistence type="inferred from homology"/>
<dbReference type="PANTHER" id="PTHR31645">
    <property type="entry name" value="OLIGOPEPTIDE TRANSPORTER YGL114W-RELATED"/>
    <property type="match status" value="1"/>
</dbReference>
<dbReference type="OrthoDB" id="627262at2759"/>
<evidence type="ECO:0000256" key="2">
    <source>
        <dbReference type="ARBA" id="ARBA00008807"/>
    </source>
</evidence>
<evidence type="ECO:0000256" key="5">
    <source>
        <dbReference type="ARBA" id="ARBA00022989"/>
    </source>
</evidence>
<dbReference type="InterPro" id="IPR004813">
    <property type="entry name" value="OPT"/>
</dbReference>
<keyword evidence="3" id="KW-0813">Transport</keyword>
<dbReference type="Proteomes" id="UP000186601">
    <property type="component" value="Unassembled WGS sequence"/>
</dbReference>
<organism evidence="8 9">
    <name type="scientific">Hermanssonia centrifuga</name>
    <dbReference type="NCBI Taxonomy" id="98765"/>
    <lineage>
        <taxon>Eukaryota</taxon>
        <taxon>Fungi</taxon>
        <taxon>Dikarya</taxon>
        <taxon>Basidiomycota</taxon>
        <taxon>Agaricomycotina</taxon>
        <taxon>Agaricomycetes</taxon>
        <taxon>Polyporales</taxon>
        <taxon>Meruliaceae</taxon>
        <taxon>Hermanssonia</taxon>
    </lineage>
</organism>
<evidence type="ECO:0000256" key="1">
    <source>
        <dbReference type="ARBA" id="ARBA00004141"/>
    </source>
</evidence>
<dbReference type="PANTHER" id="PTHR31645:SF0">
    <property type="entry name" value="OLIGOPEPTIDE TRANSPORTER YGL114W-RELATED"/>
    <property type="match status" value="1"/>
</dbReference>
<accession>A0A2R6PC01</accession>
<keyword evidence="4 7" id="KW-0812">Transmembrane</keyword>
<evidence type="ECO:0000256" key="3">
    <source>
        <dbReference type="ARBA" id="ARBA00022448"/>
    </source>
</evidence>
<dbReference type="InterPro" id="IPR045035">
    <property type="entry name" value="YSL-like"/>
</dbReference>
<sequence length="358" mass="38758">MPLAAGFVGILPALGMLDETRDGAPPLRLSWLSAVGWSCAVAFFGVFLSPPLRKQVIVEEQLAFPSGTATAQLISVLHHLPPPDVSNSSRVSMSPTTSSRRRGYREINHEEDIPSHTEPLIATEDGELLDAEVTEFVEPEGLDALTWSFLASGVMTLAAYFLPALFSIPLFGHYLAREWLWTFTPSLSYIGQGIIMGFPTTLSMNLGMLVGWGILSPISKLSGWAPGPVGDMTTGARGWILWTSLAIMCTDSLVSLVPVVSEILTEKVFKLGKLSGPDAKEDKETESEDRLVPMRWVLWGSAGSIFIGTILVWAVFGNEGIKPWATVIGYVIGALLSVLGFVVLSFCDGLPHTDRLRA</sequence>
<comment type="subcellular location">
    <subcellularLocation>
        <location evidence="1">Membrane</location>
        <topology evidence="1">Multi-pass membrane protein</topology>
    </subcellularLocation>
</comment>
<dbReference type="EMBL" id="MLYV02000503">
    <property type="protein sequence ID" value="PSR88724.1"/>
    <property type="molecule type" value="Genomic_DNA"/>
</dbReference>
<dbReference type="STRING" id="98765.A0A2R6PC01"/>
<dbReference type="AlphaFoldDB" id="A0A2R6PC01"/>
<feature type="transmembrane region" description="Helical" evidence="7">
    <location>
        <begin position="239"/>
        <end position="260"/>
    </location>
</feature>
<dbReference type="Pfam" id="PF03169">
    <property type="entry name" value="OPT"/>
    <property type="match status" value="1"/>
</dbReference>
<gene>
    <name evidence="8" type="ORF">PHLCEN_2v5075</name>
</gene>
<dbReference type="GO" id="GO:0000329">
    <property type="term" value="C:fungal-type vacuole membrane"/>
    <property type="evidence" value="ECO:0007669"/>
    <property type="project" value="TreeGrafter"/>
</dbReference>
<keyword evidence="6 7" id="KW-0472">Membrane</keyword>
<evidence type="ECO:0000256" key="6">
    <source>
        <dbReference type="ARBA" id="ARBA00023136"/>
    </source>
</evidence>
<feature type="transmembrane region" description="Helical" evidence="7">
    <location>
        <begin position="193"/>
        <end position="219"/>
    </location>
</feature>
<evidence type="ECO:0008006" key="10">
    <source>
        <dbReference type="Google" id="ProtNLM"/>
    </source>
</evidence>
<name>A0A2R6PC01_9APHY</name>
<feature type="transmembrane region" description="Helical" evidence="7">
    <location>
        <begin position="296"/>
        <end position="316"/>
    </location>
</feature>
<evidence type="ECO:0000256" key="4">
    <source>
        <dbReference type="ARBA" id="ARBA00022692"/>
    </source>
</evidence>
<evidence type="ECO:0000313" key="8">
    <source>
        <dbReference type="EMBL" id="PSR88724.1"/>
    </source>
</evidence>
<evidence type="ECO:0000313" key="9">
    <source>
        <dbReference type="Proteomes" id="UP000186601"/>
    </source>
</evidence>